<evidence type="ECO:0000256" key="1">
    <source>
        <dbReference type="SAM" id="MobiDB-lite"/>
    </source>
</evidence>
<accession>A0A132B7M5</accession>
<dbReference type="EMBL" id="KQ947435">
    <property type="protein sequence ID" value="KUJ08408.1"/>
    <property type="molecule type" value="Genomic_DNA"/>
</dbReference>
<dbReference type="KEGG" id="psco:LY89DRAFT_676828"/>
<feature type="region of interest" description="Disordered" evidence="1">
    <location>
        <begin position="121"/>
        <end position="167"/>
    </location>
</feature>
<dbReference type="AlphaFoldDB" id="A0A132B7M5"/>
<dbReference type="RefSeq" id="XP_018062763.1">
    <property type="nucleotide sequence ID" value="XM_018213630.1"/>
</dbReference>
<gene>
    <name evidence="2" type="ORF">LY89DRAFT_676828</name>
</gene>
<dbReference type="Proteomes" id="UP000070700">
    <property type="component" value="Unassembled WGS sequence"/>
</dbReference>
<dbReference type="InParanoid" id="A0A132B7M5"/>
<name>A0A132B7M5_MOLSC</name>
<evidence type="ECO:0000313" key="2">
    <source>
        <dbReference type="EMBL" id="KUJ08408.1"/>
    </source>
</evidence>
<feature type="compositionally biased region" description="Basic and acidic residues" evidence="1">
    <location>
        <begin position="121"/>
        <end position="135"/>
    </location>
</feature>
<proteinExistence type="predicted"/>
<organism evidence="2 3">
    <name type="scientific">Mollisia scopiformis</name>
    <name type="common">Conifer needle endophyte fungus</name>
    <name type="synonym">Phialocephala scopiformis</name>
    <dbReference type="NCBI Taxonomy" id="149040"/>
    <lineage>
        <taxon>Eukaryota</taxon>
        <taxon>Fungi</taxon>
        <taxon>Dikarya</taxon>
        <taxon>Ascomycota</taxon>
        <taxon>Pezizomycotina</taxon>
        <taxon>Leotiomycetes</taxon>
        <taxon>Helotiales</taxon>
        <taxon>Mollisiaceae</taxon>
        <taxon>Mollisia</taxon>
    </lineage>
</organism>
<keyword evidence="3" id="KW-1185">Reference proteome</keyword>
<dbReference type="GeneID" id="28823356"/>
<protein>
    <submittedName>
        <fullName evidence="2">Uncharacterized protein</fullName>
    </submittedName>
</protein>
<reference evidence="2 3" key="1">
    <citation type="submission" date="2015-10" db="EMBL/GenBank/DDBJ databases">
        <title>Full genome of DAOMC 229536 Phialocephala scopiformis, a fungal endophyte of spruce producing the potent anti-insectan compound rugulosin.</title>
        <authorList>
            <consortium name="DOE Joint Genome Institute"/>
            <person name="Walker A.K."/>
            <person name="Frasz S.L."/>
            <person name="Seifert K.A."/>
            <person name="Miller J.D."/>
            <person name="Mondo S.J."/>
            <person name="Labutti K."/>
            <person name="Lipzen A."/>
            <person name="Dockter R."/>
            <person name="Kennedy M."/>
            <person name="Grigoriev I.V."/>
            <person name="Spatafora J.W."/>
        </authorList>
    </citation>
    <scope>NUCLEOTIDE SEQUENCE [LARGE SCALE GENOMIC DNA]</scope>
    <source>
        <strain evidence="2 3">CBS 120377</strain>
    </source>
</reference>
<sequence length="167" mass="19134">MGAQGQVRPTLPGLRKLLPHEIELLKSFYPTVETKVPAKVRPQSDEDFQKWCWGWSAGLKFNRDVHNQWCNFVTLLSSPMQVALRNESLTDHQSKEQEYDKAFGRWRAYQRKVAIAKKAEREAAASEQRQSDLAKEVGLTTQHNAEQGEYNEDFLQAENDVEAGAEE</sequence>
<dbReference type="OrthoDB" id="10684721at2759"/>
<evidence type="ECO:0000313" key="3">
    <source>
        <dbReference type="Proteomes" id="UP000070700"/>
    </source>
</evidence>